<dbReference type="Proteomes" id="UP000027746">
    <property type="component" value="Unassembled WGS sequence"/>
</dbReference>
<comment type="caution">
    <text evidence="4">The sequence shown here is derived from an EMBL/GenBank/DDBJ whole genome shotgun (WGS) entry which is preliminary data.</text>
</comment>
<dbReference type="GO" id="GO:0006508">
    <property type="term" value="P:proteolysis"/>
    <property type="evidence" value="ECO:0007669"/>
    <property type="project" value="InterPro"/>
</dbReference>
<keyword evidence="2" id="KW-0378">Hydrolase</keyword>
<dbReference type="RefSeq" id="WP_037927019.1">
    <property type="nucleotide sequence ID" value="NZ_CP054599.1"/>
</dbReference>
<dbReference type="GeneID" id="68871402"/>
<dbReference type="Gene3D" id="3.50.80.20">
    <property type="entry name" value="D-Ala-D-Ala carboxypeptidase C, peptidase S13"/>
    <property type="match status" value="1"/>
</dbReference>
<dbReference type="Pfam" id="PF02113">
    <property type="entry name" value="Peptidase_S13"/>
    <property type="match status" value="1"/>
</dbReference>
<feature type="chain" id="PRO_5001691618" evidence="3">
    <location>
        <begin position="25"/>
        <end position="496"/>
    </location>
</feature>
<dbReference type="GO" id="GO:0004185">
    <property type="term" value="F:serine-type carboxypeptidase activity"/>
    <property type="evidence" value="ECO:0007669"/>
    <property type="project" value="InterPro"/>
</dbReference>
<feature type="signal peptide" evidence="3">
    <location>
        <begin position="1"/>
        <end position="24"/>
    </location>
</feature>
<evidence type="ECO:0000313" key="5">
    <source>
        <dbReference type="Proteomes" id="UP000027746"/>
    </source>
</evidence>
<dbReference type="PANTHER" id="PTHR30023">
    <property type="entry name" value="D-ALANYL-D-ALANINE CARBOXYPEPTIDASE"/>
    <property type="match status" value="1"/>
</dbReference>
<keyword evidence="4" id="KW-0645">Protease</keyword>
<keyword evidence="3" id="KW-0732">Signal</keyword>
<organism evidence="4 5">
    <name type="scientific">Pseudosulfitobacter pseudonitzschiae</name>
    <dbReference type="NCBI Taxonomy" id="1402135"/>
    <lineage>
        <taxon>Bacteria</taxon>
        <taxon>Pseudomonadati</taxon>
        <taxon>Pseudomonadota</taxon>
        <taxon>Alphaproteobacteria</taxon>
        <taxon>Rhodobacterales</taxon>
        <taxon>Roseobacteraceae</taxon>
        <taxon>Pseudosulfitobacter</taxon>
    </lineage>
</organism>
<dbReference type="AlphaFoldDB" id="A0A073IYK6"/>
<dbReference type="InterPro" id="IPR012338">
    <property type="entry name" value="Beta-lactam/transpept-like"/>
</dbReference>
<dbReference type="NCBIfam" id="TIGR00666">
    <property type="entry name" value="PBP4"/>
    <property type="match status" value="1"/>
</dbReference>
<reference evidence="4 5" key="1">
    <citation type="submission" date="2014-01" db="EMBL/GenBank/DDBJ databases">
        <title>Sulfitobacter sp. H3 (MCCC 1A00686) Genome Sequencing.</title>
        <authorList>
            <person name="Lai Q."/>
            <person name="Hong Z."/>
        </authorList>
    </citation>
    <scope>NUCLEOTIDE SEQUENCE [LARGE SCALE GENOMIC DNA]</scope>
    <source>
        <strain evidence="4 5">H3</strain>
    </source>
</reference>
<comment type="similarity">
    <text evidence="1">Belongs to the peptidase S13 family.</text>
</comment>
<protein>
    <submittedName>
        <fullName evidence="4">D-alanyl-D-alanine carboxypeptidase</fullName>
    </submittedName>
</protein>
<dbReference type="GO" id="GO:0000270">
    <property type="term" value="P:peptidoglycan metabolic process"/>
    <property type="evidence" value="ECO:0007669"/>
    <property type="project" value="TreeGrafter"/>
</dbReference>
<dbReference type="SUPFAM" id="SSF56601">
    <property type="entry name" value="beta-lactamase/transpeptidase-like"/>
    <property type="match status" value="1"/>
</dbReference>
<evidence type="ECO:0000256" key="1">
    <source>
        <dbReference type="ARBA" id="ARBA00006096"/>
    </source>
</evidence>
<name>A0A073IYK6_9RHOB</name>
<dbReference type="Gene3D" id="3.40.710.10">
    <property type="entry name" value="DD-peptidase/beta-lactamase superfamily"/>
    <property type="match status" value="1"/>
</dbReference>
<dbReference type="EMBL" id="JAMD01000006">
    <property type="protein sequence ID" value="KEJ95448.1"/>
    <property type="molecule type" value="Genomic_DNA"/>
</dbReference>
<gene>
    <name evidence="4" type="ORF">SUH3_20905</name>
</gene>
<dbReference type="PROSITE" id="PS51318">
    <property type="entry name" value="TAT"/>
    <property type="match status" value="1"/>
</dbReference>
<sequence length="496" mass="52829">MSYPVSRRFFLSATAATLASGAFADAPDGSLRPRLRGEGIAKKAVAGPEVIVANAKLGGQVCYSVADAKTGLRLEGMNPQTGTPPASTAKAITALYALKVLGSAHRFETQVVVTGAVTDGIVSGDLVLSGGGDPSLDTNALATLAANVKAAGIREVHGGLVIYDGGFPHVRTIDPDQPAHLGYSPAVSGIALNYNRVHFEWKREGANYAVTMDARSDKYRPDVVMAQMRVEDRTAPVYTYAESGGRDDWTVARGALGTGGARWLPVRNPALYAGDVFRTMLRSQGIDVPAAKVTMARPSGQVVARQFSDELHVLLKDMLKYSTNLTAEMVGLAATVKRGGTPQTLKESASAMNDWVRADLGAQGIELVDHSGLSEDSRVTADGMVGALVKVYGDNELRPLLKEIPLRDAKGRPIKSGPITVHAKTGTLNFVSGLAGYMTAHDGTVMAFSIFAADEDRRAKLTRAQRESPEGARWYNGRAKNMQQELIERWAAQYGS</sequence>
<proteinExistence type="inferred from homology"/>
<accession>A0A073IYK6</accession>
<keyword evidence="5" id="KW-1185">Reference proteome</keyword>
<evidence type="ECO:0000256" key="2">
    <source>
        <dbReference type="ARBA" id="ARBA00022801"/>
    </source>
</evidence>
<keyword evidence="4" id="KW-0121">Carboxypeptidase</keyword>
<dbReference type="InterPro" id="IPR000667">
    <property type="entry name" value="Peptidase_S13"/>
</dbReference>
<dbReference type="OrthoDB" id="5372081at2"/>
<evidence type="ECO:0000256" key="3">
    <source>
        <dbReference type="SAM" id="SignalP"/>
    </source>
</evidence>
<evidence type="ECO:0000313" key="4">
    <source>
        <dbReference type="EMBL" id="KEJ95448.1"/>
    </source>
</evidence>
<dbReference type="PANTHER" id="PTHR30023:SF0">
    <property type="entry name" value="PENICILLIN-SENSITIVE CARBOXYPEPTIDASE A"/>
    <property type="match status" value="1"/>
</dbReference>
<dbReference type="InterPro" id="IPR006311">
    <property type="entry name" value="TAT_signal"/>
</dbReference>
<dbReference type="PRINTS" id="PR00922">
    <property type="entry name" value="DADACBPTASE3"/>
</dbReference>